<organism evidence="1 2">
    <name type="scientific">Moraxella lacunata</name>
    <dbReference type="NCBI Taxonomy" id="477"/>
    <lineage>
        <taxon>Bacteria</taxon>
        <taxon>Pseudomonadati</taxon>
        <taxon>Pseudomonadota</taxon>
        <taxon>Gammaproteobacteria</taxon>
        <taxon>Moraxellales</taxon>
        <taxon>Moraxellaceae</taxon>
        <taxon>Moraxella</taxon>
    </lineage>
</organism>
<accession>A0A378TU22</accession>
<dbReference type="RefSeq" id="WP_115008566.1">
    <property type="nucleotide sequence ID" value="NZ_UGQU01000004.1"/>
</dbReference>
<reference evidence="1 2" key="1">
    <citation type="submission" date="2018-06" db="EMBL/GenBank/DDBJ databases">
        <authorList>
            <consortium name="Pathogen Informatics"/>
            <person name="Doyle S."/>
        </authorList>
    </citation>
    <scope>NUCLEOTIDE SEQUENCE [LARGE SCALE GENOMIC DNA]</scope>
    <source>
        <strain evidence="1 2">NCTC10359</strain>
    </source>
</reference>
<sequence length="90" mass="10385">MNCKIEILVVMLVGCLLTACTNKPVDENRQQASEYIVNSEKNVQKAYWKNPKTLILEINSQNRHETTLALIFYCHNLQTLYGLENQDITI</sequence>
<dbReference type="AlphaFoldDB" id="A0A378TU22"/>
<protein>
    <submittedName>
        <fullName evidence="1">Uncharacterized protein</fullName>
    </submittedName>
</protein>
<evidence type="ECO:0000313" key="2">
    <source>
        <dbReference type="Proteomes" id="UP000254437"/>
    </source>
</evidence>
<dbReference type="EMBL" id="UGQU01000004">
    <property type="protein sequence ID" value="STZ64355.1"/>
    <property type="molecule type" value="Genomic_DNA"/>
</dbReference>
<dbReference type="PROSITE" id="PS51257">
    <property type="entry name" value="PROKAR_LIPOPROTEIN"/>
    <property type="match status" value="1"/>
</dbReference>
<name>A0A378TU22_MORLA</name>
<dbReference type="Proteomes" id="UP000254437">
    <property type="component" value="Unassembled WGS sequence"/>
</dbReference>
<evidence type="ECO:0000313" key="1">
    <source>
        <dbReference type="EMBL" id="STZ64355.1"/>
    </source>
</evidence>
<gene>
    <name evidence="1" type="ORF">NCTC10359_02809</name>
</gene>
<proteinExistence type="predicted"/>